<dbReference type="InterPro" id="IPR000994">
    <property type="entry name" value="Pept_M24"/>
</dbReference>
<evidence type="ECO:0000259" key="1">
    <source>
        <dbReference type="Pfam" id="PF00557"/>
    </source>
</evidence>
<dbReference type="AlphaFoldDB" id="A0A0F9AMK9"/>
<comment type="caution">
    <text evidence="2">The sequence shown here is derived from an EMBL/GenBank/DDBJ whole genome shotgun (WGS) entry which is preliminary data.</text>
</comment>
<accession>A0A0F9AMK9</accession>
<organism evidence="2">
    <name type="scientific">marine sediment metagenome</name>
    <dbReference type="NCBI Taxonomy" id="412755"/>
    <lineage>
        <taxon>unclassified sequences</taxon>
        <taxon>metagenomes</taxon>
        <taxon>ecological metagenomes</taxon>
    </lineage>
</organism>
<dbReference type="Gene3D" id="3.90.230.10">
    <property type="entry name" value="Creatinase/methionine aminopeptidase superfamily"/>
    <property type="match status" value="1"/>
</dbReference>
<sequence>MYKLKKKDFYDIYGISLFLHKLENPFIVYDRLMEIANKYIEITDYAIRTELRYLNTGGFDGNDERLVPQDRLYIKNIRKYRKNCSLNKACSHFREHRRWHKEYGGGRWALIVNALQNLIKNFEDKKLNKIVVDINHLNDNPINSIKSSSNHRFKRYFDSIFNTPDKARILNELYYTLINPVKSKFLLKYDLITEGVIDVQKAKRIKSYETAVEMIEIDVPLWKIHDVAEQILKKGGPLMPYSLGHSLGLTVHYSPFLSRKPTD</sequence>
<protein>
    <recommendedName>
        <fullName evidence="1">Peptidase M24 domain-containing protein</fullName>
    </recommendedName>
</protein>
<name>A0A0F9AMK9_9ZZZZ</name>
<reference evidence="2" key="1">
    <citation type="journal article" date="2015" name="Nature">
        <title>Complex archaea that bridge the gap between prokaryotes and eukaryotes.</title>
        <authorList>
            <person name="Spang A."/>
            <person name="Saw J.H."/>
            <person name="Jorgensen S.L."/>
            <person name="Zaremba-Niedzwiedzka K."/>
            <person name="Martijn J."/>
            <person name="Lind A.E."/>
            <person name="van Eijk R."/>
            <person name="Schleper C."/>
            <person name="Guy L."/>
            <person name="Ettema T.J."/>
        </authorList>
    </citation>
    <scope>NUCLEOTIDE SEQUENCE</scope>
</reference>
<dbReference type="Pfam" id="PF00557">
    <property type="entry name" value="Peptidase_M24"/>
    <property type="match status" value="1"/>
</dbReference>
<dbReference type="InterPro" id="IPR036005">
    <property type="entry name" value="Creatinase/aminopeptidase-like"/>
</dbReference>
<feature type="domain" description="Peptidase M24" evidence="1">
    <location>
        <begin position="208"/>
        <end position="259"/>
    </location>
</feature>
<feature type="non-terminal residue" evidence="2">
    <location>
        <position position="263"/>
    </location>
</feature>
<dbReference type="EMBL" id="LAZR01041902">
    <property type="protein sequence ID" value="KKL10839.1"/>
    <property type="molecule type" value="Genomic_DNA"/>
</dbReference>
<proteinExistence type="predicted"/>
<dbReference type="SUPFAM" id="SSF55920">
    <property type="entry name" value="Creatinase/aminopeptidase"/>
    <property type="match status" value="1"/>
</dbReference>
<gene>
    <name evidence="2" type="ORF">LCGC14_2551830</name>
</gene>
<evidence type="ECO:0000313" key="2">
    <source>
        <dbReference type="EMBL" id="KKL10839.1"/>
    </source>
</evidence>